<dbReference type="Pfam" id="PF13646">
    <property type="entry name" value="HEAT_2"/>
    <property type="match status" value="1"/>
</dbReference>
<dbReference type="InterPro" id="IPR016024">
    <property type="entry name" value="ARM-type_fold"/>
</dbReference>
<dbReference type="RefSeq" id="WP_189785420.1">
    <property type="nucleotide sequence ID" value="NZ_BNAT01000023.1"/>
</dbReference>
<name>A0A918Z9G8_9ACTN</name>
<reference evidence="1" key="2">
    <citation type="submission" date="2020-09" db="EMBL/GenBank/DDBJ databases">
        <authorList>
            <person name="Sun Q."/>
            <person name="Zhou Y."/>
        </authorList>
    </citation>
    <scope>NUCLEOTIDE SEQUENCE</scope>
    <source>
        <strain evidence="1">CGMCC 4.7403</strain>
    </source>
</reference>
<dbReference type="Proteomes" id="UP000603227">
    <property type="component" value="Unassembled WGS sequence"/>
</dbReference>
<proteinExistence type="predicted"/>
<dbReference type="AlphaFoldDB" id="A0A918Z9G8"/>
<comment type="caution">
    <text evidence="1">The sequence shown here is derived from an EMBL/GenBank/DDBJ whole genome shotgun (WGS) entry which is preliminary data.</text>
</comment>
<accession>A0A918Z9G8</accession>
<reference evidence="1" key="1">
    <citation type="journal article" date="2014" name="Int. J. Syst. Evol. Microbiol.">
        <title>Complete genome sequence of Corynebacterium casei LMG S-19264T (=DSM 44701T), isolated from a smear-ripened cheese.</title>
        <authorList>
            <consortium name="US DOE Joint Genome Institute (JGI-PGF)"/>
            <person name="Walter F."/>
            <person name="Albersmeier A."/>
            <person name="Kalinowski J."/>
            <person name="Ruckert C."/>
        </authorList>
    </citation>
    <scope>NUCLEOTIDE SEQUENCE</scope>
    <source>
        <strain evidence="1">CGMCC 4.7403</strain>
    </source>
</reference>
<protein>
    <recommendedName>
        <fullName evidence="3">HEAT repeat protein</fullName>
    </recommendedName>
</protein>
<dbReference type="InterPro" id="IPR011989">
    <property type="entry name" value="ARM-like"/>
</dbReference>
<dbReference type="Gene3D" id="1.25.10.10">
    <property type="entry name" value="Leucine-rich Repeat Variant"/>
    <property type="match status" value="1"/>
</dbReference>
<dbReference type="EMBL" id="BNAT01000023">
    <property type="protein sequence ID" value="GHE39454.1"/>
    <property type="molecule type" value="Genomic_DNA"/>
</dbReference>
<evidence type="ECO:0000313" key="1">
    <source>
        <dbReference type="EMBL" id="GHE39454.1"/>
    </source>
</evidence>
<keyword evidence="2" id="KW-1185">Reference proteome</keyword>
<sequence>MDKGQLIEELSGSWDETKAARDSLVGLGAAVVAPVLDVLCDEESPVGWNVPADVLCRIGEPALLPLAEASASASADSPEVARRVLWALARLDVPHPGVYVPLLTHPHPRVRDNALSVLRGEGEASMRFVDRLLPLLGDPEPEVRKRAVAVFDAIGTGAVPELRRLRRQPATGPRIRSGALEALAAIDGPAALDDKDRAAWRRLTRIKRPAETPEGMHLCGSWYAVPSTDQAAVLDAFDLGGPEPVTLRTGAAAWNHDRHAWHRRRVHYKCARVFVSPVLDGWTLVFGDSSENTHRVESADDAEAEKVLASVVRRRCADLSRRFGAAQWYGMSCGDGWTAWCIAEGGDVVRHYDAFDAAEGGRAEDSHGEGPAHPAESGYLLPHQRALPDDAFDGVDLSDPEAFFARYRQVKERLGIPETCHANDIAARMSVDPGALGAHTRVEGAGVLALTVCGREHGHPAGALPC</sequence>
<dbReference type="SUPFAM" id="SSF48371">
    <property type="entry name" value="ARM repeat"/>
    <property type="match status" value="1"/>
</dbReference>
<evidence type="ECO:0008006" key="3">
    <source>
        <dbReference type="Google" id="ProtNLM"/>
    </source>
</evidence>
<organism evidence="1 2">
    <name type="scientific">Streptomyces capitiformicae</name>
    <dbReference type="NCBI Taxonomy" id="2014920"/>
    <lineage>
        <taxon>Bacteria</taxon>
        <taxon>Bacillati</taxon>
        <taxon>Actinomycetota</taxon>
        <taxon>Actinomycetes</taxon>
        <taxon>Kitasatosporales</taxon>
        <taxon>Streptomycetaceae</taxon>
        <taxon>Streptomyces</taxon>
    </lineage>
</organism>
<gene>
    <name evidence="1" type="ORF">GCM10017771_58240</name>
</gene>
<evidence type="ECO:0000313" key="2">
    <source>
        <dbReference type="Proteomes" id="UP000603227"/>
    </source>
</evidence>